<gene>
    <name evidence="1" type="ORF">JMJ77_014538</name>
</gene>
<protein>
    <submittedName>
        <fullName evidence="1">Uncharacterized protein</fullName>
    </submittedName>
</protein>
<sequence length="96" mass="10549">MTFASLQGAAPVVDFDDANPRLRSDGGVPPGFASRVDGSPIPYVNSISSTGCLSLIQAPCSIVLVHFPTMTWILDHYQERFYCRSFRDFARSHLAV</sequence>
<accession>A0A9P7UC46</accession>
<dbReference type="Proteomes" id="UP000699042">
    <property type="component" value="Unassembled WGS sequence"/>
</dbReference>
<keyword evidence="2" id="KW-1185">Reference proteome</keyword>
<proteinExistence type="predicted"/>
<evidence type="ECO:0000313" key="2">
    <source>
        <dbReference type="Proteomes" id="UP000699042"/>
    </source>
</evidence>
<name>A0A9P7UC46_9PEZI</name>
<dbReference type="EMBL" id="JAESDN010000006">
    <property type="protein sequence ID" value="KAG7048911.1"/>
    <property type="molecule type" value="Genomic_DNA"/>
</dbReference>
<dbReference type="AlphaFoldDB" id="A0A9P7UC46"/>
<evidence type="ECO:0000313" key="1">
    <source>
        <dbReference type="EMBL" id="KAG7048911.1"/>
    </source>
</evidence>
<organism evidence="1 2">
    <name type="scientific">Colletotrichum scovillei</name>
    <dbReference type="NCBI Taxonomy" id="1209932"/>
    <lineage>
        <taxon>Eukaryota</taxon>
        <taxon>Fungi</taxon>
        <taxon>Dikarya</taxon>
        <taxon>Ascomycota</taxon>
        <taxon>Pezizomycotina</taxon>
        <taxon>Sordariomycetes</taxon>
        <taxon>Hypocreomycetidae</taxon>
        <taxon>Glomerellales</taxon>
        <taxon>Glomerellaceae</taxon>
        <taxon>Colletotrichum</taxon>
        <taxon>Colletotrichum acutatum species complex</taxon>
    </lineage>
</organism>
<comment type="caution">
    <text evidence="1">The sequence shown here is derived from an EMBL/GenBank/DDBJ whole genome shotgun (WGS) entry which is preliminary data.</text>
</comment>
<reference evidence="1" key="1">
    <citation type="submission" date="2021-05" db="EMBL/GenBank/DDBJ databases">
        <title>Comparative genomics of three Colletotrichum scovillei strains and genetic complementation revealed genes involved fungal growth and virulence on chili pepper.</title>
        <authorList>
            <person name="Hsieh D.-K."/>
            <person name="Chuang S.-C."/>
            <person name="Chen C.-Y."/>
            <person name="Chao Y.-T."/>
            <person name="Lu M.-Y.J."/>
            <person name="Lee M.-H."/>
            <person name="Shih M.-C."/>
        </authorList>
    </citation>
    <scope>NUCLEOTIDE SEQUENCE</scope>
    <source>
        <strain evidence="1">Coll-153</strain>
    </source>
</reference>